<dbReference type="Pfam" id="PF08447">
    <property type="entry name" value="PAS_3"/>
    <property type="match status" value="1"/>
</dbReference>
<dbReference type="PROSITE" id="PS50113">
    <property type="entry name" value="PAC"/>
    <property type="match status" value="3"/>
</dbReference>
<sequence>MNSRAPRDDGSTTLQTILVRGDEALASAVRDALADRSRTIDVVVTGDSSPPSRPRPDCVVSRSRPQCGGSAITEAAVGSAAGDGGTEDASTDRLTPVVLYPERPADDLARQAANDATVRYVPESIDTDDHGLLADAIDASLSATPADSDRDRDAAGRDLLEATAELADVGGWAFDARTETLTWTAETYRLHGIDRSFEPTLEQAIECYHPADRAAVRTDIEAALEGERFDSTYRLVRADGEMRQVRSRGRPVVAAGEVVGVRGAFQDVTDRKRPEAAARRFKRAVEAAGHAIFITDRTGTIEYVNPAFEDVTGYAPEEVIGEDPSLLKSGEMDQAYYADLWSTILSGEVWSEPILNERKSGEHYHASETIAPITGDDGTVEGFVAIQTDITEQVHTRERLETFREIANRLEDPIMLQDCDGNFEVVNDAVVEYAGLPRSDLIGDDEFAFMDPTTARAVDDRKREVLESERSIDYEITPTFPTKGQRSFVTTRYPLYDEDDEIDGMVAICRDITDRAEREHQLRVLDRILRHNLYNKMNLILGHAELLEDRTSGEARHSAQQIRSAGADLVELADKERRIVDLLTDETECQDLSLQSVVEDVVADLEAEYPDREVAVECSEPFVVSAIPEIRDAIAELVENAFIHAGDDVDVTVRVGREDDRVVVTVSDTGSGIPEMEQRAAQGPGDITPLFHGSGLGLQFVYHVAKRSNGSVRFESPGGVDAAAGDDGDTVDAADDAAAATGGVVSLSLPTADSGDDPA</sequence>
<dbReference type="RefSeq" id="WP_089765058.1">
    <property type="nucleotide sequence ID" value="NZ_FNPB01000001.1"/>
</dbReference>
<keyword evidence="3" id="KW-0597">Phosphoprotein</keyword>
<evidence type="ECO:0000256" key="1">
    <source>
        <dbReference type="ARBA" id="ARBA00000085"/>
    </source>
</evidence>
<evidence type="ECO:0000256" key="4">
    <source>
        <dbReference type="ARBA" id="ARBA00022679"/>
    </source>
</evidence>
<feature type="domain" description="Histidine kinase" evidence="7">
    <location>
        <begin position="528"/>
        <end position="753"/>
    </location>
</feature>
<dbReference type="EMBL" id="FNPB01000001">
    <property type="protein sequence ID" value="SDX67365.1"/>
    <property type="molecule type" value="Genomic_DNA"/>
</dbReference>
<dbReference type="Pfam" id="PF02518">
    <property type="entry name" value="HATPase_c"/>
    <property type="match status" value="1"/>
</dbReference>
<dbReference type="SMART" id="SM00387">
    <property type="entry name" value="HATPase_c"/>
    <property type="match status" value="1"/>
</dbReference>
<dbReference type="SMART" id="SM00091">
    <property type="entry name" value="PAS"/>
    <property type="match status" value="3"/>
</dbReference>
<organism evidence="10 11">
    <name type="scientific">Halobellus clavatus</name>
    <dbReference type="NCBI Taxonomy" id="660517"/>
    <lineage>
        <taxon>Archaea</taxon>
        <taxon>Methanobacteriati</taxon>
        <taxon>Methanobacteriota</taxon>
        <taxon>Stenosarchaea group</taxon>
        <taxon>Halobacteria</taxon>
        <taxon>Halobacteriales</taxon>
        <taxon>Haloferacaceae</taxon>
        <taxon>Halobellus</taxon>
    </lineage>
</organism>
<evidence type="ECO:0000259" key="8">
    <source>
        <dbReference type="PROSITE" id="PS50112"/>
    </source>
</evidence>
<dbReference type="InterPro" id="IPR003594">
    <property type="entry name" value="HATPase_dom"/>
</dbReference>
<keyword evidence="4" id="KW-0808">Transferase</keyword>
<dbReference type="InterPro" id="IPR000700">
    <property type="entry name" value="PAS-assoc_C"/>
</dbReference>
<proteinExistence type="predicted"/>
<dbReference type="PROSITE" id="PS50109">
    <property type="entry name" value="HIS_KIN"/>
    <property type="match status" value="1"/>
</dbReference>
<dbReference type="STRING" id="660517.SAMN04487946_101652"/>
<dbReference type="Pfam" id="PF13426">
    <property type="entry name" value="PAS_9"/>
    <property type="match status" value="1"/>
</dbReference>
<dbReference type="Proteomes" id="UP000199170">
    <property type="component" value="Unassembled WGS sequence"/>
</dbReference>
<dbReference type="InterPro" id="IPR035965">
    <property type="entry name" value="PAS-like_dom_sf"/>
</dbReference>
<feature type="domain" description="PAS" evidence="8">
    <location>
        <begin position="277"/>
        <end position="322"/>
    </location>
</feature>
<dbReference type="InterPro" id="IPR005467">
    <property type="entry name" value="His_kinase_dom"/>
</dbReference>
<feature type="domain" description="PAC" evidence="9">
    <location>
        <begin position="229"/>
        <end position="280"/>
    </location>
</feature>
<dbReference type="PANTHER" id="PTHR43304">
    <property type="entry name" value="PHYTOCHROME-LIKE PROTEIN CPH1"/>
    <property type="match status" value="1"/>
</dbReference>
<dbReference type="NCBIfam" id="TIGR00229">
    <property type="entry name" value="sensory_box"/>
    <property type="match status" value="3"/>
</dbReference>
<dbReference type="InterPro" id="IPR000014">
    <property type="entry name" value="PAS"/>
</dbReference>
<evidence type="ECO:0000313" key="10">
    <source>
        <dbReference type="EMBL" id="SDX67365.1"/>
    </source>
</evidence>
<evidence type="ECO:0000256" key="6">
    <source>
        <dbReference type="SAM" id="MobiDB-lite"/>
    </source>
</evidence>
<dbReference type="InterPro" id="IPR001610">
    <property type="entry name" value="PAC"/>
</dbReference>
<dbReference type="SUPFAM" id="SSF55785">
    <property type="entry name" value="PYP-like sensor domain (PAS domain)"/>
    <property type="match status" value="3"/>
</dbReference>
<dbReference type="InterPro" id="IPR013656">
    <property type="entry name" value="PAS_4"/>
</dbReference>
<dbReference type="Gene3D" id="3.30.565.10">
    <property type="entry name" value="Histidine kinase-like ATPase, C-terminal domain"/>
    <property type="match status" value="1"/>
</dbReference>
<keyword evidence="5" id="KW-0418">Kinase</keyword>
<dbReference type="EC" id="2.7.13.3" evidence="2"/>
<comment type="catalytic activity">
    <reaction evidence="1">
        <text>ATP + protein L-histidine = ADP + protein N-phospho-L-histidine.</text>
        <dbReference type="EC" id="2.7.13.3"/>
    </reaction>
</comment>
<evidence type="ECO:0000256" key="3">
    <source>
        <dbReference type="ARBA" id="ARBA00022553"/>
    </source>
</evidence>
<dbReference type="InterPro" id="IPR004358">
    <property type="entry name" value="Sig_transdc_His_kin-like_C"/>
</dbReference>
<dbReference type="SUPFAM" id="SSF55874">
    <property type="entry name" value="ATPase domain of HSP90 chaperone/DNA topoisomerase II/histidine kinase"/>
    <property type="match status" value="1"/>
</dbReference>
<dbReference type="PRINTS" id="PR00344">
    <property type="entry name" value="BCTRLSENSOR"/>
</dbReference>
<dbReference type="GO" id="GO:0004673">
    <property type="term" value="F:protein histidine kinase activity"/>
    <property type="evidence" value="ECO:0007669"/>
    <property type="project" value="UniProtKB-EC"/>
</dbReference>
<dbReference type="InterPro" id="IPR013655">
    <property type="entry name" value="PAS_fold_3"/>
</dbReference>
<feature type="region of interest" description="Disordered" evidence="6">
    <location>
        <begin position="44"/>
        <end position="66"/>
    </location>
</feature>
<reference evidence="11" key="1">
    <citation type="submission" date="2016-10" db="EMBL/GenBank/DDBJ databases">
        <authorList>
            <person name="Varghese N."/>
            <person name="Submissions S."/>
        </authorList>
    </citation>
    <scope>NUCLEOTIDE SEQUENCE [LARGE SCALE GENOMIC DNA]</scope>
    <source>
        <strain evidence="11">CGMCC 1.10118</strain>
    </source>
</reference>
<name>A0A1H3DLS9_9EURY</name>
<dbReference type="CDD" id="cd00130">
    <property type="entry name" value="PAS"/>
    <property type="match status" value="2"/>
</dbReference>
<dbReference type="Pfam" id="PF08448">
    <property type="entry name" value="PAS_4"/>
    <property type="match status" value="1"/>
</dbReference>
<gene>
    <name evidence="10" type="ORF">SAMN04487946_101652</name>
</gene>
<feature type="domain" description="PAS" evidence="8">
    <location>
        <begin position="399"/>
        <end position="469"/>
    </location>
</feature>
<evidence type="ECO:0000259" key="9">
    <source>
        <dbReference type="PROSITE" id="PS50113"/>
    </source>
</evidence>
<accession>A0A1H3DLS9</accession>
<evidence type="ECO:0000256" key="5">
    <source>
        <dbReference type="ARBA" id="ARBA00022777"/>
    </source>
</evidence>
<dbReference type="InterPro" id="IPR052162">
    <property type="entry name" value="Sensor_kinase/Photoreceptor"/>
</dbReference>
<dbReference type="InterPro" id="IPR036890">
    <property type="entry name" value="HATPase_C_sf"/>
</dbReference>
<keyword evidence="11" id="KW-1185">Reference proteome</keyword>
<feature type="domain" description="PAC" evidence="9">
    <location>
        <begin position="348"/>
        <end position="402"/>
    </location>
</feature>
<dbReference type="Gene3D" id="3.30.450.20">
    <property type="entry name" value="PAS domain"/>
    <property type="match status" value="3"/>
</dbReference>
<dbReference type="OrthoDB" id="200505at2157"/>
<evidence type="ECO:0000313" key="11">
    <source>
        <dbReference type="Proteomes" id="UP000199170"/>
    </source>
</evidence>
<dbReference type="PANTHER" id="PTHR43304:SF1">
    <property type="entry name" value="PAC DOMAIN-CONTAINING PROTEIN"/>
    <property type="match status" value="1"/>
</dbReference>
<dbReference type="Gene3D" id="2.10.70.100">
    <property type="match status" value="1"/>
</dbReference>
<evidence type="ECO:0000256" key="2">
    <source>
        <dbReference type="ARBA" id="ARBA00012438"/>
    </source>
</evidence>
<dbReference type="AlphaFoldDB" id="A0A1H3DLS9"/>
<dbReference type="SMART" id="SM00086">
    <property type="entry name" value="PAC"/>
    <property type="match status" value="3"/>
</dbReference>
<dbReference type="PROSITE" id="PS50112">
    <property type="entry name" value="PAS"/>
    <property type="match status" value="2"/>
</dbReference>
<feature type="domain" description="PAC" evidence="9">
    <location>
        <begin position="470"/>
        <end position="524"/>
    </location>
</feature>
<evidence type="ECO:0000259" key="7">
    <source>
        <dbReference type="PROSITE" id="PS50109"/>
    </source>
</evidence>
<protein>
    <recommendedName>
        <fullName evidence="2">histidine kinase</fullName>
        <ecNumber evidence="2">2.7.13.3</ecNumber>
    </recommendedName>
</protein>